<dbReference type="Proteomes" id="UP000605846">
    <property type="component" value="Unassembled WGS sequence"/>
</dbReference>
<evidence type="ECO:0000313" key="3">
    <source>
        <dbReference type="Proteomes" id="UP000605846"/>
    </source>
</evidence>
<feature type="transmembrane region" description="Helical" evidence="1">
    <location>
        <begin position="24"/>
        <end position="45"/>
    </location>
</feature>
<sequence length="112" mass="12890">MRVITETDKENAAAYSMKGFYRGMAQWGAVGLAVSGILYAFSPWYRKTQTVNKFYIVMCFAMGGAAHKSDRYMVQFERRGRAELLNEAVRKRDEILYGDYKEEPKKVVLNEA</sequence>
<evidence type="ECO:0000256" key="1">
    <source>
        <dbReference type="SAM" id="Phobius"/>
    </source>
</evidence>
<evidence type="ECO:0000313" key="2">
    <source>
        <dbReference type="EMBL" id="KAF7721614.1"/>
    </source>
</evidence>
<proteinExistence type="predicted"/>
<keyword evidence="3" id="KW-1185">Reference proteome</keyword>
<keyword evidence="1" id="KW-0472">Membrane</keyword>
<accession>A0A8H7BG56</accession>
<protein>
    <submittedName>
        <fullName evidence="2">Uncharacterized protein</fullName>
    </submittedName>
</protein>
<dbReference type="OrthoDB" id="2326382at2759"/>
<dbReference type="EMBL" id="JABAYA010000248">
    <property type="protein sequence ID" value="KAF7721614.1"/>
    <property type="molecule type" value="Genomic_DNA"/>
</dbReference>
<keyword evidence="1" id="KW-1133">Transmembrane helix</keyword>
<gene>
    <name evidence="2" type="ORF">EC973_004361</name>
</gene>
<comment type="caution">
    <text evidence="2">The sequence shown here is derived from an EMBL/GenBank/DDBJ whole genome shotgun (WGS) entry which is preliminary data.</text>
</comment>
<keyword evidence="1" id="KW-0812">Transmembrane</keyword>
<name>A0A8H7BG56_9FUNG</name>
<dbReference type="AlphaFoldDB" id="A0A8H7BG56"/>
<organism evidence="2 3">
    <name type="scientific">Apophysomyces ossiformis</name>
    <dbReference type="NCBI Taxonomy" id="679940"/>
    <lineage>
        <taxon>Eukaryota</taxon>
        <taxon>Fungi</taxon>
        <taxon>Fungi incertae sedis</taxon>
        <taxon>Mucoromycota</taxon>
        <taxon>Mucoromycotina</taxon>
        <taxon>Mucoromycetes</taxon>
        <taxon>Mucorales</taxon>
        <taxon>Mucorineae</taxon>
        <taxon>Mucoraceae</taxon>
        <taxon>Apophysomyces</taxon>
    </lineage>
</organism>
<reference evidence="2" key="1">
    <citation type="submission" date="2020-01" db="EMBL/GenBank/DDBJ databases">
        <title>Genome Sequencing of Three Apophysomyces-Like Fungal Strains Confirms a Novel Fungal Genus in the Mucoromycota with divergent Burkholderia-like Endosymbiotic Bacteria.</title>
        <authorList>
            <person name="Stajich J.E."/>
            <person name="Macias A.M."/>
            <person name="Carter-House D."/>
            <person name="Lovett B."/>
            <person name="Kasson L.R."/>
            <person name="Berry K."/>
            <person name="Grigoriev I."/>
            <person name="Chang Y."/>
            <person name="Spatafora J."/>
            <person name="Kasson M.T."/>
        </authorList>
    </citation>
    <scope>NUCLEOTIDE SEQUENCE</scope>
    <source>
        <strain evidence="2">NRRL A-21654</strain>
    </source>
</reference>